<dbReference type="EMBL" id="JAEDAK010000004">
    <property type="protein sequence ID" value="MBH9576674.1"/>
    <property type="molecule type" value="Genomic_DNA"/>
</dbReference>
<accession>A0A931J345</accession>
<comment type="caution">
    <text evidence="1">The sequence shown here is derived from an EMBL/GenBank/DDBJ whole genome shotgun (WGS) entry which is preliminary data.</text>
</comment>
<dbReference type="Proteomes" id="UP000613266">
    <property type="component" value="Unassembled WGS sequence"/>
</dbReference>
<name>A0A931J345_9BURK</name>
<sequence>MQHLTPEQVALVDRLAHSLYQVVPARYKTYCAVTAGVCLRVLQACGVPAQLQPCQLWHLGPHHNHVIGFIGGRHKPGTWDGHVVCAAGHLLIETAAQHFDVQFGLPCPWVVVTPRVELPTQALARAELSEGNSLMWMQPPPDVDPTPPHEPDDLVQGLARQLLARLHPAGGRVGAASLHTALLPAQRPATRSQLKP</sequence>
<protein>
    <submittedName>
        <fullName evidence="1">Uncharacterized protein</fullName>
    </submittedName>
</protein>
<keyword evidence="2" id="KW-1185">Reference proteome</keyword>
<evidence type="ECO:0000313" key="2">
    <source>
        <dbReference type="Proteomes" id="UP000613266"/>
    </source>
</evidence>
<dbReference type="RefSeq" id="WP_198110294.1">
    <property type="nucleotide sequence ID" value="NZ_JAEDAK010000004.1"/>
</dbReference>
<gene>
    <name evidence="1" type="ORF">I7X39_07140</name>
</gene>
<dbReference type="AlphaFoldDB" id="A0A931J345"/>
<evidence type="ECO:0000313" key="1">
    <source>
        <dbReference type="EMBL" id="MBH9576674.1"/>
    </source>
</evidence>
<reference evidence="1" key="1">
    <citation type="submission" date="2020-12" db="EMBL/GenBank/DDBJ databases">
        <title>The genome sequence of Inhella sp. 1Y17.</title>
        <authorList>
            <person name="Liu Y."/>
        </authorList>
    </citation>
    <scope>NUCLEOTIDE SEQUENCE</scope>
    <source>
        <strain evidence="1">1Y17</strain>
    </source>
</reference>
<proteinExistence type="predicted"/>
<organism evidence="1 2">
    <name type="scientific">Inhella proteolytica</name>
    <dbReference type="NCBI Taxonomy" id="2795029"/>
    <lineage>
        <taxon>Bacteria</taxon>
        <taxon>Pseudomonadati</taxon>
        <taxon>Pseudomonadota</taxon>
        <taxon>Betaproteobacteria</taxon>
        <taxon>Burkholderiales</taxon>
        <taxon>Sphaerotilaceae</taxon>
        <taxon>Inhella</taxon>
    </lineage>
</organism>